<reference evidence="17 18" key="1">
    <citation type="submission" date="2020-05" db="EMBL/GenBank/DDBJ databases">
        <title>Whole genome sequencing and identification of novel metabolites from Paenibacillus alvei strain JR949.</title>
        <authorList>
            <person name="Rajendhran J."/>
            <person name="Sree Pranav P."/>
            <person name="Mahalakshmi B."/>
            <person name="Karthikeyan R."/>
        </authorList>
    </citation>
    <scope>NUCLEOTIDE SEQUENCE [LARGE SCALE GENOMIC DNA]</scope>
    <source>
        <strain evidence="17 18">JR949</strain>
    </source>
</reference>
<dbReference type="PROSITE" id="PS50885">
    <property type="entry name" value="HAMP"/>
    <property type="match status" value="1"/>
</dbReference>
<feature type="transmembrane region" description="Helical" evidence="14">
    <location>
        <begin position="12"/>
        <end position="35"/>
    </location>
</feature>
<dbReference type="InterPro" id="IPR010559">
    <property type="entry name" value="Sig_transdc_His_kin_internal"/>
</dbReference>
<dbReference type="InterPro" id="IPR003660">
    <property type="entry name" value="HAMP_dom"/>
</dbReference>
<keyword evidence="13 14" id="KW-0472">Membrane</keyword>
<dbReference type="SUPFAM" id="SSF55874">
    <property type="entry name" value="ATPase domain of HSP90 chaperone/DNA topoisomerase II/histidine kinase"/>
    <property type="match status" value="1"/>
</dbReference>
<evidence type="ECO:0000256" key="5">
    <source>
        <dbReference type="ARBA" id="ARBA00022553"/>
    </source>
</evidence>
<evidence type="ECO:0000259" key="15">
    <source>
        <dbReference type="PROSITE" id="PS50109"/>
    </source>
</evidence>
<keyword evidence="8" id="KW-0547">Nucleotide-binding</keyword>
<evidence type="ECO:0000256" key="9">
    <source>
        <dbReference type="ARBA" id="ARBA00022777"/>
    </source>
</evidence>
<dbReference type="EC" id="2.7.13.3" evidence="3"/>
<dbReference type="Proteomes" id="UP000552038">
    <property type="component" value="Unassembled WGS sequence"/>
</dbReference>
<comment type="catalytic activity">
    <reaction evidence="1">
        <text>ATP + protein L-histidine = ADP + protein N-phospho-L-histidine.</text>
        <dbReference type="EC" id="2.7.13.3"/>
    </reaction>
</comment>
<sequence length="583" mass="66579">MKGIMVNTKSIQFIIAKTFIFITVAAVCIVSIMLYNKFSNTAEKNADLNIQQVVEQVNYNLEIYVKNMTSIFDVVQDLIRKSSSVTNPILIEQLKSIMKTREDLISIALFTKQGKLVFNTPELPMRSNTQLERQSWFEAAMERPDQLSFSSPHIQNLFKTTYKWAVSISKQASYRAGAGQPDQGVLVIDMNFKTINELSKQVSFGKRGYIYIIDSIGNIVYHPQQQLIYAGLKYENLERVLTYAYGSFQDNTNDESKLITIKTVNPIGWKVVGVAYRDEIVTAKSELNTFILWFLVIVILFVLLVSIIVSARISQPIQNLAKLAKSIGKGDFTVPITTIGIYEVDQLSNRFNMMLRQIRQLMDQIIVEQEAKRKSELDVLQAQINPHFLYNTLNSVIRLAERGETREAVTAITSLSRFFRISLSKGKNIITVKEEIEHVRHYLIIQTIRYKRKFRYTIDIQDEALDCMTMKLILQPIVENAIVHGIEMMQEEGMITITAAIVEDKLMLQVTDNGLGMPPQILKSLLTKKVRSERGSGVGVKNVHDRIQLCYGQGYGLEFESELEEGTTVKIWLPIVRNEREDE</sequence>
<evidence type="ECO:0000256" key="10">
    <source>
        <dbReference type="ARBA" id="ARBA00022840"/>
    </source>
</evidence>
<keyword evidence="10" id="KW-0067">ATP-binding</keyword>
<dbReference type="Pfam" id="PF00672">
    <property type="entry name" value="HAMP"/>
    <property type="match status" value="1"/>
</dbReference>
<comment type="subcellular location">
    <subcellularLocation>
        <location evidence="2">Cell membrane</location>
        <topology evidence="2">Multi-pass membrane protein</topology>
    </subcellularLocation>
</comment>
<dbReference type="Gene3D" id="3.30.565.10">
    <property type="entry name" value="Histidine kinase-like ATPase, C-terminal domain"/>
    <property type="match status" value="1"/>
</dbReference>
<feature type="domain" description="Histidine kinase" evidence="15">
    <location>
        <begin position="474"/>
        <end position="577"/>
    </location>
</feature>
<evidence type="ECO:0000256" key="12">
    <source>
        <dbReference type="ARBA" id="ARBA00023012"/>
    </source>
</evidence>
<dbReference type="Pfam" id="PF02518">
    <property type="entry name" value="HATPase_c"/>
    <property type="match status" value="1"/>
</dbReference>
<dbReference type="CDD" id="cd18773">
    <property type="entry name" value="PDC1_HK_sensor"/>
    <property type="match status" value="1"/>
</dbReference>
<dbReference type="PANTHER" id="PTHR34220">
    <property type="entry name" value="SENSOR HISTIDINE KINASE YPDA"/>
    <property type="match status" value="1"/>
</dbReference>
<dbReference type="SMART" id="SM00304">
    <property type="entry name" value="HAMP"/>
    <property type="match status" value="1"/>
</dbReference>
<evidence type="ECO:0000256" key="2">
    <source>
        <dbReference type="ARBA" id="ARBA00004651"/>
    </source>
</evidence>
<gene>
    <name evidence="17" type="ORF">HMI46_25920</name>
</gene>
<evidence type="ECO:0000259" key="16">
    <source>
        <dbReference type="PROSITE" id="PS50885"/>
    </source>
</evidence>
<keyword evidence="6" id="KW-0808">Transferase</keyword>
<dbReference type="InterPro" id="IPR005467">
    <property type="entry name" value="His_kinase_dom"/>
</dbReference>
<dbReference type="CDD" id="cd06225">
    <property type="entry name" value="HAMP"/>
    <property type="match status" value="1"/>
</dbReference>
<comment type="caution">
    <text evidence="17">The sequence shown here is derived from an EMBL/GenBank/DDBJ whole genome shotgun (WGS) entry which is preliminary data.</text>
</comment>
<evidence type="ECO:0000313" key="17">
    <source>
        <dbReference type="EMBL" id="NOJ73954.1"/>
    </source>
</evidence>
<keyword evidence="4" id="KW-1003">Cell membrane</keyword>
<dbReference type="EMBL" id="JABFOR010000065">
    <property type="protein sequence ID" value="NOJ73954.1"/>
    <property type="molecule type" value="Genomic_DNA"/>
</dbReference>
<dbReference type="InterPro" id="IPR003594">
    <property type="entry name" value="HATPase_dom"/>
</dbReference>
<dbReference type="PANTHER" id="PTHR34220:SF7">
    <property type="entry name" value="SENSOR HISTIDINE KINASE YPDA"/>
    <property type="match status" value="1"/>
</dbReference>
<dbReference type="Gene3D" id="6.10.340.10">
    <property type="match status" value="1"/>
</dbReference>
<evidence type="ECO:0000256" key="14">
    <source>
        <dbReference type="SAM" id="Phobius"/>
    </source>
</evidence>
<evidence type="ECO:0000256" key="4">
    <source>
        <dbReference type="ARBA" id="ARBA00022475"/>
    </source>
</evidence>
<protein>
    <recommendedName>
        <fullName evidence="3">histidine kinase</fullName>
        <ecNumber evidence="3">2.7.13.3</ecNumber>
    </recommendedName>
</protein>
<keyword evidence="7 14" id="KW-0812">Transmembrane</keyword>
<dbReference type="Pfam" id="PF02743">
    <property type="entry name" value="dCache_1"/>
    <property type="match status" value="1"/>
</dbReference>
<dbReference type="Pfam" id="PF06580">
    <property type="entry name" value="His_kinase"/>
    <property type="match status" value="1"/>
</dbReference>
<keyword evidence="5" id="KW-0597">Phosphoprotein</keyword>
<dbReference type="InterPro" id="IPR050640">
    <property type="entry name" value="Bact_2-comp_sensor_kinase"/>
</dbReference>
<dbReference type="Gene3D" id="3.30.450.20">
    <property type="entry name" value="PAS domain"/>
    <property type="match status" value="1"/>
</dbReference>
<feature type="transmembrane region" description="Helical" evidence="14">
    <location>
        <begin position="290"/>
        <end position="313"/>
    </location>
</feature>
<dbReference type="InterPro" id="IPR036890">
    <property type="entry name" value="HATPase_C_sf"/>
</dbReference>
<keyword evidence="9 17" id="KW-0418">Kinase</keyword>
<name>A0AAP7A1L1_PAEAL</name>
<evidence type="ECO:0000256" key="8">
    <source>
        <dbReference type="ARBA" id="ARBA00022741"/>
    </source>
</evidence>
<dbReference type="SMART" id="SM00387">
    <property type="entry name" value="HATPase_c"/>
    <property type="match status" value="1"/>
</dbReference>
<keyword evidence="11 14" id="KW-1133">Transmembrane helix</keyword>
<dbReference type="InterPro" id="IPR004358">
    <property type="entry name" value="Sig_transdc_His_kin-like_C"/>
</dbReference>
<dbReference type="GO" id="GO:0005886">
    <property type="term" value="C:plasma membrane"/>
    <property type="evidence" value="ECO:0007669"/>
    <property type="project" value="UniProtKB-SubCell"/>
</dbReference>
<evidence type="ECO:0000256" key="11">
    <source>
        <dbReference type="ARBA" id="ARBA00022989"/>
    </source>
</evidence>
<evidence type="ECO:0000313" key="18">
    <source>
        <dbReference type="Proteomes" id="UP000552038"/>
    </source>
</evidence>
<dbReference type="PROSITE" id="PS50109">
    <property type="entry name" value="HIS_KIN"/>
    <property type="match status" value="1"/>
</dbReference>
<proteinExistence type="predicted"/>
<dbReference type="CDD" id="cd12912">
    <property type="entry name" value="PDC2_MCP_like"/>
    <property type="match status" value="1"/>
</dbReference>
<dbReference type="GO" id="GO:0000155">
    <property type="term" value="F:phosphorelay sensor kinase activity"/>
    <property type="evidence" value="ECO:0007669"/>
    <property type="project" value="InterPro"/>
</dbReference>
<evidence type="ECO:0000256" key="1">
    <source>
        <dbReference type="ARBA" id="ARBA00000085"/>
    </source>
</evidence>
<dbReference type="GO" id="GO:0005524">
    <property type="term" value="F:ATP binding"/>
    <property type="evidence" value="ECO:0007669"/>
    <property type="project" value="UniProtKB-KW"/>
</dbReference>
<dbReference type="InterPro" id="IPR033479">
    <property type="entry name" value="dCache_1"/>
</dbReference>
<accession>A0AAP7A1L1</accession>
<organism evidence="17 18">
    <name type="scientific">Paenibacillus alvei</name>
    <name type="common">Bacillus alvei</name>
    <dbReference type="NCBI Taxonomy" id="44250"/>
    <lineage>
        <taxon>Bacteria</taxon>
        <taxon>Bacillati</taxon>
        <taxon>Bacillota</taxon>
        <taxon>Bacilli</taxon>
        <taxon>Bacillales</taxon>
        <taxon>Paenibacillaceae</taxon>
        <taxon>Paenibacillus</taxon>
    </lineage>
</organism>
<evidence type="ECO:0000256" key="13">
    <source>
        <dbReference type="ARBA" id="ARBA00023136"/>
    </source>
</evidence>
<evidence type="ECO:0000256" key="3">
    <source>
        <dbReference type="ARBA" id="ARBA00012438"/>
    </source>
</evidence>
<dbReference type="AlphaFoldDB" id="A0AAP7A1L1"/>
<dbReference type="PRINTS" id="PR00344">
    <property type="entry name" value="BCTRLSENSOR"/>
</dbReference>
<dbReference type="SUPFAM" id="SSF158472">
    <property type="entry name" value="HAMP domain-like"/>
    <property type="match status" value="1"/>
</dbReference>
<evidence type="ECO:0000256" key="7">
    <source>
        <dbReference type="ARBA" id="ARBA00022692"/>
    </source>
</evidence>
<evidence type="ECO:0000256" key="6">
    <source>
        <dbReference type="ARBA" id="ARBA00022679"/>
    </source>
</evidence>
<feature type="domain" description="HAMP" evidence="16">
    <location>
        <begin position="311"/>
        <end position="363"/>
    </location>
</feature>
<keyword evidence="12" id="KW-0902">Two-component regulatory system</keyword>